<dbReference type="Pfam" id="PF01529">
    <property type="entry name" value="DHHC"/>
    <property type="match status" value="1"/>
</dbReference>
<keyword evidence="6 7" id="KW-0012">Acyltransferase</keyword>
<feature type="domain" description="Palmitoyltransferase DHHC" evidence="8">
    <location>
        <begin position="137"/>
        <end position="164"/>
    </location>
</feature>
<dbReference type="EMBL" id="CAUYUJ010019281">
    <property type="protein sequence ID" value="CAK0889949.1"/>
    <property type="molecule type" value="Genomic_DNA"/>
</dbReference>
<comment type="domain">
    <text evidence="7">The DHHC domain is required for palmitoyltransferase activity.</text>
</comment>
<comment type="subcellular location">
    <subcellularLocation>
        <location evidence="1">Membrane</location>
        <topology evidence="1">Multi-pass membrane protein</topology>
    </subcellularLocation>
</comment>
<dbReference type="EC" id="2.3.1.225" evidence="7"/>
<keyword evidence="3" id="KW-0812">Transmembrane</keyword>
<sequence>MLLRNHGDVKCGLFFFGSPPFLRFWSPPTTVLPLACLLMVYVEAVAALVSLGGLLFCDPGTIRRSQDRCFPVPPAVAEKLRSGELAQEAKSRRPRDNIVEGDRTYCIRCLVWRDRGEDPACSSVGRCPGNICEGVGFHHCSTCQRCVEDFDHHCMVFGRCIAGRGFSGNMGFFKTLIGAGYSGGPTCFLTLVGAFFCHSRDCVTMYITLGGSSRMGASFV</sequence>
<evidence type="ECO:0000313" key="10">
    <source>
        <dbReference type="Proteomes" id="UP001189429"/>
    </source>
</evidence>
<dbReference type="PANTHER" id="PTHR22883">
    <property type="entry name" value="ZINC FINGER DHHC DOMAIN CONTAINING PROTEIN"/>
    <property type="match status" value="1"/>
</dbReference>
<name>A0ABN9WX17_9DINO</name>
<accession>A0ABN9WX17</accession>
<keyword evidence="2 7" id="KW-0808">Transferase</keyword>
<keyword evidence="4" id="KW-1133">Transmembrane helix</keyword>
<dbReference type="PROSITE" id="PS50216">
    <property type="entry name" value="DHHC"/>
    <property type="match status" value="1"/>
</dbReference>
<comment type="similarity">
    <text evidence="7">Belongs to the DHHC palmitoyltransferase family.</text>
</comment>
<dbReference type="InterPro" id="IPR001594">
    <property type="entry name" value="Palmitoyltrfase_DHHC"/>
</dbReference>
<protein>
    <recommendedName>
        <fullName evidence="7">Palmitoyltransferase</fullName>
        <ecNumber evidence="7">2.3.1.225</ecNumber>
    </recommendedName>
</protein>
<keyword evidence="10" id="KW-1185">Reference proteome</keyword>
<evidence type="ECO:0000256" key="2">
    <source>
        <dbReference type="ARBA" id="ARBA00022679"/>
    </source>
</evidence>
<proteinExistence type="inferred from homology"/>
<gene>
    <name evidence="9" type="ORF">PCOR1329_LOCUS70313</name>
</gene>
<evidence type="ECO:0000256" key="4">
    <source>
        <dbReference type="ARBA" id="ARBA00022989"/>
    </source>
</evidence>
<evidence type="ECO:0000256" key="5">
    <source>
        <dbReference type="ARBA" id="ARBA00023136"/>
    </source>
</evidence>
<keyword evidence="5" id="KW-0472">Membrane</keyword>
<evidence type="ECO:0000256" key="7">
    <source>
        <dbReference type="RuleBase" id="RU079119"/>
    </source>
</evidence>
<evidence type="ECO:0000256" key="3">
    <source>
        <dbReference type="ARBA" id="ARBA00022692"/>
    </source>
</evidence>
<evidence type="ECO:0000259" key="8">
    <source>
        <dbReference type="Pfam" id="PF01529"/>
    </source>
</evidence>
<reference evidence="9" key="1">
    <citation type="submission" date="2023-10" db="EMBL/GenBank/DDBJ databases">
        <authorList>
            <person name="Chen Y."/>
            <person name="Shah S."/>
            <person name="Dougan E. K."/>
            <person name="Thang M."/>
            <person name="Chan C."/>
        </authorList>
    </citation>
    <scope>NUCLEOTIDE SEQUENCE [LARGE SCALE GENOMIC DNA]</scope>
</reference>
<dbReference type="InterPro" id="IPR039859">
    <property type="entry name" value="PFA4/ZDH16/20/ERF2-like"/>
</dbReference>
<evidence type="ECO:0000256" key="1">
    <source>
        <dbReference type="ARBA" id="ARBA00004141"/>
    </source>
</evidence>
<organism evidence="9 10">
    <name type="scientific">Prorocentrum cordatum</name>
    <dbReference type="NCBI Taxonomy" id="2364126"/>
    <lineage>
        <taxon>Eukaryota</taxon>
        <taxon>Sar</taxon>
        <taxon>Alveolata</taxon>
        <taxon>Dinophyceae</taxon>
        <taxon>Prorocentrales</taxon>
        <taxon>Prorocentraceae</taxon>
        <taxon>Prorocentrum</taxon>
    </lineage>
</organism>
<evidence type="ECO:0000256" key="6">
    <source>
        <dbReference type="ARBA" id="ARBA00023315"/>
    </source>
</evidence>
<comment type="caution">
    <text evidence="9">The sequence shown here is derived from an EMBL/GenBank/DDBJ whole genome shotgun (WGS) entry which is preliminary data.</text>
</comment>
<evidence type="ECO:0000313" key="9">
    <source>
        <dbReference type="EMBL" id="CAK0889949.1"/>
    </source>
</evidence>
<comment type="catalytic activity">
    <reaction evidence="7">
        <text>L-cysteinyl-[protein] + hexadecanoyl-CoA = S-hexadecanoyl-L-cysteinyl-[protein] + CoA</text>
        <dbReference type="Rhea" id="RHEA:36683"/>
        <dbReference type="Rhea" id="RHEA-COMP:10131"/>
        <dbReference type="Rhea" id="RHEA-COMP:11032"/>
        <dbReference type="ChEBI" id="CHEBI:29950"/>
        <dbReference type="ChEBI" id="CHEBI:57287"/>
        <dbReference type="ChEBI" id="CHEBI:57379"/>
        <dbReference type="ChEBI" id="CHEBI:74151"/>
        <dbReference type="EC" id="2.3.1.225"/>
    </reaction>
</comment>
<dbReference type="Proteomes" id="UP001189429">
    <property type="component" value="Unassembled WGS sequence"/>
</dbReference>